<proteinExistence type="evidence at transcript level"/>
<keyword evidence="3" id="KW-0406">Ion transport</keyword>
<feature type="binding site" evidence="4">
    <location>
        <position position="487"/>
    </location>
    <ligand>
        <name>hydrogencarbonate</name>
        <dbReference type="ChEBI" id="CHEBI:17544"/>
        <label>2</label>
    </ligand>
</feature>
<feature type="disulfide bond" evidence="6">
    <location>
        <begin position="204"/>
        <end position="213"/>
    </location>
</feature>
<feature type="domain" description="Transferrin-like" evidence="8">
    <location>
        <begin position="23"/>
        <end position="364"/>
    </location>
</feature>
<feature type="disulfide bond" evidence="6">
    <location>
        <begin position="374"/>
        <end position="411"/>
    </location>
</feature>
<feature type="disulfide bond" evidence="6">
    <location>
        <begin position="384"/>
        <end position="402"/>
    </location>
</feature>
<evidence type="ECO:0000259" key="8">
    <source>
        <dbReference type="PROSITE" id="PS51408"/>
    </source>
</evidence>
<evidence type="ECO:0000256" key="4">
    <source>
        <dbReference type="PIRSR" id="PIRSR002549-2"/>
    </source>
</evidence>
<feature type="signal peptide" evidence="7">
    <location>
        <begin position="1"/>
        <end position="19"/>
    </location>
</feature>
<dbReference type="SMR" id="A0A7G5M2T9"/>
<dbReference type="SUPFAM" id="SSF53850">
    <property type="entry name" value="Periplasmic binding protein-like II"/>
    <property type="match status" value="2"/>
</dbReference>
<dbReference type="InterPro" id="IPR016357">
    <property type="entry name" value="Transferrin"/>
</dbReference>
<dbReference type="GO" id="GO:0005769">
    <property type="term" value="C:early endosome"/>
    <property type="evidence" value="ECO:0007669"/>
    <property type="project" value="TreeGrafter"/>
</dbReference>
<accession>A0A7G5M2T9</accession>
<dbReference type="GO" id="GO:0005886">
    <property type="term" value="C:plasma membrane"/>
    <property type="evidence" value="ECO:0007669"/>
    <property type="project" value="TreeGrafter"/>
</dbReference>
<keyword evidence="2 6" id="KW-1015">Disulfide bond</keyword>
<feature type="disulfide bond" evidence="6">
    <location>
        <begin position="271"/>
        <end position="284"/>
    </location>
</feature>
<keyword evidence="3" id="KW-0410">Iron transport</keyword>
<dbReference type="GO" id="GO:0006826">
    <property type="term" value="P:iron ion transport"/>
    <property type="evidence" value="ECO:0007669"/>
    <property type="project" value="UniProtKB-KW"/>
</dbReference>
<comment type="function">
    <text evidence="3">Transferrins are iron binding transport proteins which bind Fe(3+) ion in association with the binding of an anion, usually bicarbonate.</text>
</comment>
<evidence type="ECO:0000256" key="5">
    <source>
        <dbReference type="PIRSR" id="PIRSR002549-3"/>
    </source>
</evidence>
<feature type="binding site" evidence="4">
    <location>
        <position position="134"/>
    </location>
    <ligand>
        <name>hydrogencarbonate</name>
        <dbReference type="ChEBI" id="CHEBI:17544"/>
        <label>1</label>
    </ligand>
</feature>
<dbReference type="InterPro" id="IPR018195">
    <property type="entry name" value="Transferrin_Fe_BS"/>
</dbReference>
<evidence type="ECO:0000313" key="9">
    <source>
        <dbReference type="EMBL" id="QMW68612.1"/>
    </source>
</evidence>
<keyword evidence="3 5" id="KW-0479">Metal-binding</keyword>
<keyword evidence="3 5" id="KW-0408">Iron</keyword>
<feature type="binding site" evidence="4">
    <location>
        <position position="141"/>
    </location>
    <ligand>
        <name>hydrogencarbonate</name>
        <dbReference type="ChEBI" id="CHEBI:17544"/>
        <label>1</label>
    </ligand>
</feature>
<dbReference type="PROSITE" id="PS00205">
    <property type="entry name" value="TRANSFERRIN_LIKE_1"/>
    <property type="match status" value="2"/>
</dbReference>
<dbReference type="PROSITE" id="PS00207">
    <property type="entry name" value="TRANSFERRIN_LIKE_3"/>
    <property type="match status" value="1"/>
</dbReference>
<keyword evidence="1" id="KW-0677">Repeat</keyword>
<dbReference type="PRINTS" id="PR00422">
    <property type="entry name" value="TRANSFERRIN"/>
</dbReference>
<feature type="binding site" evidence="4">
    <location>
        <position position="138"/>
    </location>
    <ligand>
        <name>hydrogencarbonate</name>
        <dbReference type="ChEBI" id="CHEBI:17544"/>
        <label>1</label>
    </ligand>
</feature>
<feature type="disulfide bond" evidence="6">
    <location>
        <begin position="181"/>
        <end position="207"/>
    </location>
</feature>
<evidence type="ECO:0000256" key="6">
    <source>
        <dbReference type="PIRSR" id="PIRSR002549-4"/>
    </source>
</evidence>
<evidence type="ECO:0000256" key="3">
    <source>
        <dbReference type="PIRNR" id="PIRNR002549"/>
    </source>
</evidence>
<evidence type="ECO:0000256" key="2">
    <source>
        <dbReference type="ARBA" id="ARBA00023157"/>
    </source>
</evidence>
<dbReference type="EMBL" id="MN928614">
    <property type="protein sequence ID" value="QMW68612.1"/>
    <property type="molecule type" value="mRNA"/>
</dbReference>
<feature type="disulfide bond" evidence="6">
    <location>
        <begin position="579"/>
        <end position="596"/>
    </location>
</feature>
<dbReference type="GO" id="GO:0046872">
    <property type="term" value="F:metal ion binding"/>
    <property type="evidence" value="ECO:0007669"/>
    <property type="project" value="UniProtKB-KW"/>
</dbReference>
<dbReference type="InterPro" id="IPR001156">
    <property type="entry name" value="Transferrin-like_dom"/>
</dbReference>
<dbReference type="AlphaFoldDB" id="A0A7G5M2T9"/>
<dbReference type="PANTHER" id="PTHR11485:SF57">
    <property type="entry name" value="TRANSFERRIN"/>
    <property type="match status" value="1"/>
</dbReference>
<feature type="binding site" evidence="5">
    <location>
        <position position="108"/>
    </location>
    <ligand>
        <name>Fe(3+)</name>
        <dbReference type="ChEBI" id="CHEBI:29034"/>
        <label>1</label>
    </ligand>
</feature>
<keyword evidence="7" id="KW-0732">Signal</keyword>
<protein>
    <recommendedName>
        <fullName evidence="3">Transferrin</fullName>
    </recommendedName>
</protein>
<name>A0A7G5M2T9_PLUXY</name>
<evidence type="ECO:0000256" key="7">
    <source>
        <dbReference type="SAM" id="SignalP"/>
    </source>
</evidence>
<dbReference type="CDD" id="cd13529">
    <property type="entry name" value="PBP2_transferrin"/>
    <property type="match status" value="2"/>
</dbReference>
<dbReference type="GO" id="GO:0055037">
    <property type="term" value="C:recycling endosome"/>
    <property type="evidence" value="ECO:0007669"/>
    <property type="project" value="TreeGrafter"/>
</dbReference>
<dbReference type="PROSITE" id="PS51408">
    <property type="entry name" value="TRANSFERRIN_LIKE_4"/>
    <property type="match status" value="2"/>
</dbReference>
<feature type="binding site" evidence="5">
    <location>
        <position position="222"/>
    </location>
    <ligand>
        <name>Fe(3+)</name>
        <dbReference type="ChEBI" id="CHEBI:29034"/>
        <label>1</label>
    </ligand>
</feature>
<sequence length="681" mass="75489">MIVKIAILVIAITFNDVSAKTSYKICVPSQFMKACEQMLEVETKSKAILECLPARDRVECLTLVQQRQADLVPVDPEDMYVASKLPNQDFVLFQEFRTDEEPDAEFRYEAVIVVHKDLPVTNLDQLKGLKSCHTGINRNVGYKIPLTMLMKRSVFPAMTDRSISPKENELKALSTFFSKSCIVGQWSPDPKTNTFWKSQYSKLCSMCEDPAKCDYPDNYSGYEGALRCLAHNGGDVAFTKVIYVRKFFGLPVGTSPATPSSENPDNFAYLCADGSKVPIRGKACSWAARPWQGLLGHQDVLAKLSPLREKIKQLSRAGAESKPDWFTNVLGLSEKIHLVADNIPIRPVDYLQKANYTEVIERGHGPPEPVVRLCVTSSVALAKCRAMSVFAFSRDIRPRLDCVQEASESDCLKSVQDNGSDLASVDDMRVASASNKYNLHPVFHEVYGTSKTPNYAVAVVKKNTQYAKIEDLRGKRSCHNPYGSFSGFDAPLYYLINKKVISTEQCLKKLGEFFAAGSCLPGVAKLENNPTGDNVDNLKKQCSGDNSPIKCLQEDKGDIAFVSSADLQNLDVSQYELLCLNRENGGRDSLTNYATCNIAMAPSRTWLSAKDFLSDVSIAHTPLSLAQLLDTRKDLFNIYGEFLKNNNVIFNNAATGLATTEKMDFEKFKAIHDVISSCGVA</sequence>
<dbReference type="Gene3D" id="3.40.190.10">
    <property type="entry name" value="Periplasmic binding protein-like II"/>
    <property type="match status" value="4"/>
</dbReference>
<feature type="chain" id="PRO_5028994113" description="Transferrin" evidence="7">
    <location>
        <begin position="20"/>
        <end position="681"/>
    </location>
</feature>
<organism evidence="9">
    <name type="scientific">Plutella xylostella</name>
    <name type="common">Diamondback moth</name>
    <name type="synonym">Plutella maculipennis</name>
    <dbReference type="NCBI Taxonomy" id="51655"/>
    <lineage>
        <taxon>Eukaryota</taxon>
        <taxon>Metazoa</taxon>
        <taxon>Ecdysozoa</taxon>
        <taxon>Arthropoda</taxon>
        <taxon>Hexapoda</taxon>
        <taxon>Insecta</taxon>
        <taxon>Pterygota</taxon>
        <taxon>Neoptera</taxon>
        <taxon>Endopterygota</taxon>
        <taxon>Lepidoptera</taxon>
        <taxon>Glossata</taxon>
        <taxon>Ditrysia</taxon>
        <taxon>Yponomeutoidea</taxon>
        <taxon>Plutellidae</taxon>
        <taxon>Plutella</taxon>
    </lineage>
</organism>
<feature type="disulfide bond" evidence="6">
    <location>
        <begin position="478"/>
        <end position="551"/>
    </location>
</feature>
<comment type="similarity">
    <text evidence="3">Belongs to the transferrin family.</text>
</comment>
<keyword evidence="3" id="KW-0813">Transport</keyword>
<dbReference type="PANTHER" id="PTHR11485">
    <property type="entry name" value="TRANSFERRIN"/>
    <property type="match status" value="1"/>
</dbReference>
<dbReference type="PROSITE" id="PS00206">
    <property type="entry name" value="TRANSFERRIN_LIKE_2"/>
    <property type="match status" value="1"/>
</dbReference>
<feature type="disulfide bond" evidence="6">
    <location>
        <begin position="26"/>
        <end position="60"/>
    </location>
</feature>
<evidence type="ECO:0000256" key="1">
    <source>
        <dbReference type="ARBA" id="ARBA00022737"/>
    </source>
</evidence>
<feature type="binding site" evidence="5">
    <location>
        <position position="426"/>
    </location>
    <ligand>
        <name>Fe(3+)</name>
        <dbReference type="ChEBI" id="CHEBI:29034"/>
        <label>1</label>
    </ligand>
</feature>
<dbReference type="Pfam" id="PF00405">
    <property type="entry name" value="Transferrin"/>
    <property type="match status" value="2"/>
</dbReference>
<reference evidence="9" key="1">
    <citation type="submission" date="2020-01" db="EMBL/GenBank/DDBJ databases">
        <authorList>
            <person name="Xu H."/>
        </authorList>
    </citation>
    <scope>NUCLEOTIDE SEQUENCE</scope>
</reference>
<dbReference type="PIRSF" id="PIRSF002549">
    <property type="entry name" value="Transferrin"/>
    <property type="match status" value="1"/>
</dbReference>
<dbReference type="GO" id="GO:0005615">
    <property type="term" value="C:extracellular space"/>
    <property type="evidence" value="ECO:0007669"/>
    <property type="project" value="InterPro"/>
</dbReference>
<feature type="binding site" evidence="5">
    <location>
        <position position="75"/>
    </location>
    <ligand>
        <name>Fe(3+)</name>
        <dbReference type="ChEBI" id="CHEBI:29034"/>
        <label>1</label>
    </ligand>
</feature>
<dbReference type="SMART" id="SM00094">
    <property type="entry name" value="TR_FER"/>
    <property type="match status" value="2"/>
</dbReference>
<feature type="disulfide bond" evidence="6">
    <location>
        <begin position="132"/>
        <end position="228"/>
    </location>
</feature>
<feature type="disulfide bond" evidence="6">
    <location>
        <begin position="35"/>
        <end position="51"/>
    </location>
</feature>
<feature type="domain" description="Transferrin-like" evidence="8">
    <location>
        <begin position="371"/>
        <end position="676"/>
    </location>
</feature>